<dbReference type="OMA" id="MLTMACT"/>
<dbReference type="EMBL" id="DS469527">
    <property type="protein sequence ID" value="EDO46501.1"/>
    <property type="molecule type" value="Genomic_DNA"/>
</dbReference>
<dbReference type="InterPro" id="IPR053009">
    <property type="entry name" value="Xanthocillin_Biosynth-Assoc"/>
</dbReference>
<evidence type="ECO:0000256" key="1">
    <source>
        <dbReference type="ARBA" id="ARBA00004370"/>
    </source>
</evidence>
<dbReference type="PhylomeDB" id="A7RQ53"/>
<evidence type="ECO:0000256" key="6">
    <source>
        <dbReference type="SAM" id="SignalP"/>
    </source>
</evidence>
<dbReference type="Proteomes" id="UP000001593">
    <property type="component" value="Unassembled WGS sequence"/>
</dbReference>
<sequence length="229" mass="25865">MTSFLGLKIFACIALVLMACFSERAHHLFEEGKFNHSILLYIHVISVGSWTGIQGWVVFVAGIVMYFNFPCHVFSLLGIVMYFNLPRHVFGEIQSKLWPLFFGIGGALSTLALLTNGAVMKLRSEKTTSEELMHVSGLIVSLACSLLNFVVLEPQATHYWYQRFLYEKERGFGNEIGPLTNREELNTPKYKQLTHNFAKVHGISSLSTVSSYIGSLVYLWYLTSHLIST</sequence>
<feature type="signal peptide" evidence="6">
    <location>
        <begin position="1"/>
        <end position="22"/>
    </location>
</feature>
<gene>
    <name evidence="8" type="ORF">NEMVEDRAFT_v1g200449</name>
</gene>
<evidence type="ECO:0000313" key="9">
    <source>
        <dbReference type="Proteomes" id="UP000001593"/>
    </source>
</evidence>
<feature type="chain" id="PRO_5002711995" description="TMEM205-like domain-containing protein" evidence="6">
    <location>
        <begin position="23"/>
        <end position="229"/>
    </location>
</feature>
<keyword evidence="4 5" id="KW-0472">Membrane</keyword>
<dbReference type="PANTHER" id="PTHR23241">
    <property type="entry name" value="LATE EMBRYOGENESIS ABUNDANT PLANTS LEA-RELATED"/>
    <property type="match status" value="1"/>
</dbReference>
<feature type="domain" description="TMEM205-like" evidence="7">
    <location>
        <begin position="77"/>
        <end position="163"/>
    </location>
</feature>
<proteinExistence type="predicted"/>
<evidence type="ECO:0000256" key="2">
    <source>
        <dbReference type="ARBA" id="ARBA00022692"/>
    </source>
</evidence>
<keyword evidence="3 5" id="KW-1133">Transmembrane helix</keyword>
<feature type="transmembrane region" description="Helical" evidence="5">
    <location>
        <begin position="97"/>
        <end position="120"/>
    </location>
</feature>
<dbReference type="Pfam" id="PF13664">
    <property type="entry name" value="DUF4149"/>
    <property type="match status" value="1"/>
</dbReference>
<dbReference type="eggNOG" id="KOG2886">
    <property type="taxonomic scope" value="Eukaryota"/>
</dbReference>
<dbReference type="GO" id="GO:0016020">
    <property type="term" value="C:membrane"/>
    <property type="evidence" value="ECO:0007669"/>
    <property type="project" value="UniProtKB-SubCell"/>
</dbReference>
<dbReference type="PANTHER" id="PTHR23241:SF102">
    <property type="entry name" value="LD23009P"/>
    <property type="match status" value="1"/>
</dbReference>
<keyword evidence="2 5" id="KW-0812">Transmembrane</keyword>
<feature type="transmembrane region" description="Helical" evidence="5">
    <location>
        <begin position="38"/>
        <end position="59"/>
    </location>
</feature>
<feature type="transmembrane region" description="Helical" evidence="5">
    <location>
        <begin position="66"/>
        <end position="85"/>
    </location>
</feature>
<protein>
    <recommendedName>
        <fullName evidence="7">TMEM205-like domain-containing protein</fullName>
    </recommendedName>
</protein>
<name>A7RQ53_NEMVE</name>
<evidence type="ECO:0000313" key="8">
    <source>
        <dbReference type="EMBL" id="EDO46501.1"/>
    </source>
</evidence>
<dbReference type="HOGENOM" id="CLU_094297_1_1_1"/>
<evidence type="ECO:0000256" key="5">
    <source>
        <dbReference type="SAM" id="Phobius"/>
    </source>
</evidence>
<dbReference type="InParanoid" id="A7RQ53"/>
<evidence type="ECO:0000256" key="3">
    <source>
        <dbReference type="ARBA" id="ARBA00022989"/>
    </source>
</evidence>
<organism evidence="8 9">
    <name type="scientific">Nematostella vectensis</name>
    <name type="common">Starlet sea anemone</name>
    <dbReference type="NCBI Taxonomy" id="45351"/>
    <lineage>
        <taxon>Eukaryota</taxon>
        <taxon>Metazoa</taxon>
        <taxon>Cnidaria</taxon>
        <taxon>Anthozoa</taxon>
        <taxon>Hexacorallia</taxon>
        <taxon>Actiniaria</taxon>
        <taxon>Edwardsiidae</taxon>
        <taxon>Nematostella</taxon>
    </lineage>
</organism>
<keyword evidence="9" id="KW-1185">Reference proteome</keyword>
<dbReference type="AlphaFoldDB" id="A7RQ53"/>
<feature type="transmembrane region" description="Helical" evidence="5">
    <location>
        <begin position="132"/>
        <end position="152"/>
    </location>
</feature>
<accession>A7RQ53</accession>
<feature type="transmembrane region" description="Helical" evidence="5">
    <location>
        <begin position="200"/>
        <end position="221"/>
    </location>
</feature>
<evidence type="ECO:0000256" key="4">
    <source>
        <dbReference type="ARBA" id="ARBA00023136"/>
    </source>
</evidence>
<reference evidence="8 9" key="1">
    <citation type="journal article" date="2007" name="Science">
        <title>Sea anemone genome reveals ancestral eumetazoan gene repertoire and genomic organization.</title>
        <authorList>
            <person name="Putnam N.H."/>
            <person name="Srivastava M."/>
            <person name="Hellsten U."/>
            <person name="Dirks B."/>
            <person name="Chapman J."/>
            <person name="Salamov A."/>
            <person name="Terry A."/>
            <person name="Shapiro H."/>
            <person name="Lindquist E."/>
            <person name="Kapitonov V.V."/>
            <person name="Jurka J."/>
            <person name="Genikhovich G."/>
            <person name="Grigoriev I.V."/>
            <person name="Lucas S.M."/>
            <person name="Steele R.E."/>
            <person name="Finnerty J.R."/>
            <person name="Technau U."/>
            <person name="Martindale M.Q."/>
            <person name="Rokhsar D.S."/>
        </authorList>
    </citation>
    <scope>NUCLEOTIDE SEQUENCE [LARGE SCALE GENOMIC DNA]</scope>
    <source>
        <strain evidence="9">CH2 X CH6</strain>
    </source>
</reference>
<comment type="subcellular location">
    <subcellularLocation>
        <location evidence="1">Membrane</location>
    </subcellularLocation>
</comment>
<keyword evidence="6" id="KW-0732">Signal</keyword>
<dbReference type="InterPro" id="IPR025423">
    <property type="entry name" value="TMEM205-like"/>
</dbReference>
<evidence type="ECO:0000259" key="7">
    <source>
        <dbReference type="Pfam" id="PF13664"/>
    </source>
</evidence>